<evidence type="ECO:0000313" key="9">
    <source>
        <dbReference type="EMBL" id="KAJ1724580.1"/>
    </source>
</evidence>
<evidence type="ECO:0000259" key="8">
    <source>
        <dbReference type="SMART" id="SM01217"/>
    </source>
</evidence>
<evidence type="ECO:0000256" key="1">
    <source>
        <dbReference type="ARBA" id="ARBA00000448"/>
    </source>
</evidence>
<evidence type="ECO:0000313" key="10">
    <source>
        <dbReference type="Proteomes" id="UP001149813"/>
    </source>
</evidence>
<proteinExistence type="inferred from homology"/>
<dbReference type="SUPFAM" id="SSF51445">
    <property type="entry name" value="(Trans)glycosidases"/>
    <property type="match status" value="1"/>
</dbReference>
<dbReference type="InterPro" id="IPR002772">
    <property type="entry name" value="Glyco_hydro_3_C"/>
</dbReference>
<dbReference type="EC" id="3.2.1.21" evidence="3"/>
<evidence type="ECO:0000256" key="2">
    <source>
        <dbReference type="ARBA" id="ARBA00005336"/>
    </source>
</evidence>
<evidence type="ECO:0000256" key="6">
    <source>
        <dbReference type="ARBA" id="ARBA00023295"/>
    </source>
</evidence>
<gene>
    <name evidence="9" type="ORF">LPJ53_001170</name>
</gene>
<dbReference type="Pfam" id="PF00933">
    <property type="entry name" value="Glyco_hydro_3"/>
    <property type="match status" value="1"/>
</dbReference>
<dbReference type="InterPro" id="IPR001764">
    <property type="entry name" value="Glyco_hydro_3_N"/>
</dbReference>
<dbReference type="AlphaFoldDB" id="A0A9W7Y4K9"/>
<dbReference type="InterPro" id="IPR051915">
    <property type="entry name" value="Cellulose_Degrad_GH3"/>
</dbReference>
<dbReference type="PANTHER" id="PTHR30620:SF16">
    <property type="entry name" value="LYSOSOMAL BETA GLUCOSIDASE"/>
    <property type="match status" value="1"/>
</dbReference>
<feature type="domain" description="Fibronectin type III-like" evidence="8">
    <location>
        <begin position="753"/>
        <end position="823"/>
    </location>
</feature>
<evidence type="ECO:0000256" key="7">
    <source>
        <dbReference type="SAM" id="SignalP"/>
    </source>
</evidence>
<dbReference type="Gene3D" id="2.60.40.10">
    <property type="entry name" value="Immunoglobulins"/>
    <property type="match status" value="1"/>
</dbReference>
<name>A0A9W7Y4K9_9FUNG</name>
<dbReference type="InterPro" id="IPR026891">
    <property type="entry name" value="Fn3-like"/>
</dbReference>
<keyword evidence="10" id="KW-1185">Reference proteome</keyword>
<dbReference type="SMART" id="SM01217">
    <property type="entry name" value="Fn3_like"/>
    <property type="match status" value="1"/>
</dbReference>
<dbReference type="PANTHER" id="PTHR30620">
    <property type="entry name" value="PERIPLASMIC BETA-GLUCOSIDASE-RELATED"/>
    <property type="match status" value="1"/>
</dbReference>
<dbReference type="InterPro" id="IPR036962">
    <property type="entry name" value="Glyco_hydro_3_N_sf"/>
</dbReference>
<dbReference type="Gene3D" id="3.20.20.300">
    <property type="entry name" value="Glycoside hydrolase, family 3, N-terminal domain"/>
    <property type="match status" value="1"/>
</dbReference>
<comment type="similarity">
    <text evidence="2">Belongs to the glycosyl hydrolase 3 family.</text>
</comment>
<evidence type="ECO:0000256" key="3">
    <source>
        <dbReference type="ARBA" id="ARBA00012744"/>
    </source>
</evidence>
<organism evidence="9 10">
    <name type="scientific">Coemansia erecta</name>
    <dbReference type="NCBI Taxonomy" id="147472"/>
    <lineage>
        <taxon>Eukaryota</taxon>
        <taxon>Fungi</taxon>
        <taxon>Fungi incertae sedis</taxon>
        <taxon>Zoopagomycota</taxon>
        <taxon>Kickxellomycotina</taxon>
        <taxon>Kickxellomycetes</taxon>
        <taxon>Kickxellales</taxon>
        <taxon>Kickxellaceae</taxon>
        <taxon>Coemansia</taxon>
    </lineage>
</organism>
<dbReference type="InterPro" id="IPR036881">
    <property type="entry name" value="Glyco_hydro_3_C_sf"/>
</dbReference>
<dbReference type="Gene3D" id="3.40.50.1700">
    <property type="entry name" value="Glycoside hydrolase family 3 C-terminal domain"/>
    <property type="match status" value="1"/>
</dbReference>
<dbReference type="GO" id="GO:0008422">
    <property type="term" value="F:beta-glucosidase activity"/>
    <property type="evidence" value="ECO:0007669"/>
    <property type="project" value="UniProtKB-EC"/>
</dbReference>
<keyword evidence="4 7" id="KW-0732">Signal</keyword>
<sequence>MRYAPLLYLTHSALAISAGIVSVRADDASSDSNEASAAAAAVKPPPSSYSTVASSSTYQSSEAPVTSTTPVNPQCTWDTVQILDEVVWTPKDTYSYETYDGPVVGPGNIDDDIVAMVQSLTLEEKVGQMTQIQVGNIADCNGNLNVTAVEWFIDTWKVGSFLETPGNHGGKYNWYSPKAFADFTDAVQKIALEKGSKIPMIWGLDSVRGANYVKYGTMFPSGTGTAATFNPQYAYDAGRIAAKDSRSAGTHWAFGPILDLAVNKIWSRTYENFGEDPYLSSQMATESTKGYQGDYKNDRTRVAVSLKHFLAYGNPFDGQDRSDRRIAAHDLLEYYVPPFQAAIDAGAATVMEAYSAINGEAVALSEYFLKRLLRDQMGFNGTLVTDWAEVNNQALMYYTAKDVKDANSISLDQTSIDMMMVPYDETFSKAAIELVKEGVIPESRIDESAARILQLKKDLGLFEQPYADRSLAETVGSPQDVEASRNAVRESVTLLQNNNGALPLSAKENVLFVGPTLNTTRYLGGGWNLHWQGPSDAEGDAVYQGYGDTILKGIAQLTGATPQYYLGTDIHGENYTDVAAILKAAKKADKIVVGLGEHSYAEEVGNIFNMTLPAKQLDLVRQIADATDSPIVVVLVEGRPRGLDNIPKIVDAIVDAYLPGAFGGLPVAEILYGKTNPSGRLPITYPANEATTSDTIWQPSYMAYNPQWAFGYGLGYSNITYSNVTLSADTLTFGAPITASVTVTNNGPYPQKEPVLLFTHQQYRRIYTPELYRLRNFQKVDLAVGETKTVTFTLTAEELAFWDKKLQRRIEPAPVNVVINPYTVANITATVDLQGDASTILAQGVSYA</sequence>
<protein>
    <recommendedName>
        <fullName evidence="3">beta-glucosidase</fullName>
        <ecNumber evidence="3">3.2.1.21</ecNumber>
    </recommendedName>
</protein>
<feature type="chain" id="PRO_5040997102" description="beta-glucosidase" evidence="7">
    <location>
        <begin position="26"/>
        <end position="848"/>
    </location>
</feature>
<dbReference type="Proteomes" id="UP001149813">
    <property type="component" value="Unassembled WGS sequence"/>
</dbReference>
<evidence type="ECO:0000256" key="5">
    <source>
        <dbReference type="ARBA" id="ARBA00022801"/>
    </source>
</evidence>
<comment type="catalytic activity">
    <reaction evidence="1">
        <text>Hydrolysis of terminal, non-reducing beta-D-glucosyl residues with release of beta-D-glucose.</text>
        <dbReference type="EC" id="3.2.1.21"/>
    </reaction>
</comment>
<dbReference type="Pfam" id="PF14310">
    <property type="entry name" value="Fn3-like"/>
    <property type="match status" value="1"/>
</dbReference>
<keyword evidence="6" id="KW-0326">Glycosidase</keyword>
<dbReference type="PRINTS" id="PR00133">
    <property type="entry name" value="GLHYDRLASE3"/>
</dbReference>
<accession>A0A9W7Y4K9</accession>
<feature type="signal peptide" evidence="7">
    <location>
        <begin position="1"/>
        <end position="25"/>
    </location>
</feature>
<dbReference type="Pfam" id="PF01915">
    <property type="entry name" value="Glyco_hydro_3_C"/>
    <property type="match status" value="1"/>
</dbReference>
<dbReference type="GO" id="GO:0009251">
    <property type="term" value="P:glucan catabolic process"/>
    <property type="evidence" value="ECO:0007669"/>
    <property type="project" value="TreeGrafter"/>
</dbReference>
<comment type="caution">
    <text evidence="9">The sequence shown here is derived from an EMBL/GenBank/DDBJ whole genome shotgun (WGS) entry which is preliminary data.</text>
</comment>
<dbReference type="InterPro" id="IPR017853">
    <property type="entry name" value="GH"/>
</dbReference>
<evidence type="ECO:0000256" key="4">
    <source>
        <dbReference type="ARBA" id="ARBA00022729"/>
    </source>
</evidence>
<dbReference type="SUPFAM" id="SSF52279">
    <property type="entry name" value="Beta-D-glucan exohydrolase, C-terminal domain"/>
    <property type="match status" value="1"/>
</dbReference>
<dbReference type="EMBL" id="JANBOJ010000027">
    <property type="protein sequence ID" value="KAJ1724580.1"/>
    <property type="molecule type" value="Genomic_DNA"/>
</dbReference>
<dbReference type="OrthoDB" id="416222at2759"/>
<keyword evidence="5" id="KW-0378">Hydrolase</keyword>
<dbReference type="InterPro" id="IPR013783">
    <property type="entry name" value="Ig-like_fold"/>
</dbReference>
<reference evidence="9" key="1">
    <citation type="submission" date="2022-07" db="EMBL/GenBank/DDBJ databases">
        <title>Phylogenomic reconstructions and comparative analyses of Kickxellomycotina fungi.</title>
        <authorList>
            <person name="Reynolds N.K."/>
            <person name="Stajich J.E."/>
            <person name="Barry K."/>
            <person name="Grigoriev I.V."/>
            <person name="Crous P."/>
            <person name="Smith M.E."/>
        </authorList>
    </citation>
    <scope>NUCLEOTIDE SEQUENCE</scope>
    <source>
        <strain evidence="9">NBRC 32514</strain>
    </source>
</reference>